<comment type="caution">
    <text evidence="8">The sequence shown here is derived from an EMBL/GenBank/DDBJ whole genome shotgun (WGS) entry which is preliminary data.</text>
</comment>
<evidence type="ECO:0000256" key="6">
    <source>
        <dbReference type="SAM" id="MobiDB-lite"/>
    </source>
</evidence>
<keyword evidence="5 7" id="KW-0472">Membrane</keyword>
<feature type="transmembrane region" description="Helical" evidence="7">
    <location>
        <begin position="387"/>
        <end position="405"/>
    </location>
</feature>
<evidence type="ECO:0000256" key="4">
    <source>
        <dbReference type="ARBA" id="ARBA00022989"/>
    </source>
</evidence>
<accession>A0A8S1CS59</accession>
<evidence type="ECO:0000313" key="9">
    <source>
        <dbReference type="Proteomes" id="UP000494165"/>
    </source>
</evidence>
<feature type="transmembrane region" description="Helical" evidence="7">
    <location>
        <begin position="229"/>
        <end position="252"/>
    </location>
</feature>
<dbReference type="OrthoDB" id="438179at2759"/>
<feature type="transmembrane region" description="Helical" evidence="7">
    <location>
        <begin position="135"/>
        <end position="155"/>
    </location>
</feature>
<evidence type="ECO:0000256" key="5">
    <source>
        <dbReference type="ARBA" id="ARBA00023136"/>
    </source>
</evidence>
<feature type="transmembrane region" description="Helical" evidence="7">
    <location>
        <begin position="91"/>
        <end position="115"/>
    </location>
</feature>
<feature type="compositionally biased region" description="Basic residues" evidence="6">
    <location>
        <begin position="1"/>
        <end position="14"/>
    </location>
</feature>
<dbReference type="Pfam" id="PF10271">
    <property type="entry name" value="Tmp39"/>
    <property type="match status" value="2"/>
</dbReference>
<feature type="transmembrane region" description="Helical" evidence="7">
    <location>
        <begin position="360"/>
        <end position="381"/>
    </location>
</feature>
<feature type="transmembrane region" description="Helical" evidence="7">
    <location>
        <begin position="52"/>
        <end position="71"/>
    </location>
</feature>
<evidence type="ECO:0000256" key="1">
    <source>
        <dbReference type="ARBA" id="ARBA00004141"/>
    </source>
</evidence>
<feature type="region of interest" description="Disordered" evidence="6">
    <location>
        <begin position="1"/>
        <end position="21"/>
    </location>
</feature>
<feature type="transmembrane region" description="Helical" evidence="7">
    <location>
        <begin position="264"/>
        <end position="284"/>
    </location>
</feature>
<proteinExistence type="inferred from homology"/>
<keyword evidence="3 7" id="KW-0812">Transmembrane</keyword>
<sequence length="431" mass="48548">MAGGRKHLANRSHPIRPPSLPCDEKSRLAALDGIGQSQRHIPMPDIAVDGELFHEFLMFSFSIISCGLQFLHLYRSVWWLPMSNNNYAMNFYLVDIYLVAFIGAMLSRQFVYCLFKKIVIQTLLPTSIQSFADKILRWTLLGVLSVVLLVCAIYILDGSQIVNILYLGYPASVYLILFGFRIGPFLCSTDHGPDQLKGEALHSCPSSAPAVRAEADALKADFNARMRHILFNSVLSAYYAAFIPCCFAQSFLAYDLVWATQHLLFVWLGTFTMAAAQTFPVQYVDVLHRSALHLGKWSKLEGCRSHLPTHTWHEGTVWPSGSLVKYLREIYRAEGVQTVCAEPANLAHVRFYAVFHNPGILYGTLLLLQGLLVFIQLGLLAHMGSEWWRALSLTTMLFVNYYTLFKATRDTVVSWRLSTSEKLLHSKLAAG</sequence>
<organism evidence="8 9">
    <name type="scientific">Cloeon dipterum</name>
    <dbReference type="NCBI Taxonomy" id="197152"/>
    <lineage>
        <taxon>Eukaryota</taxon>
        <taxon>Metazoa</taxon>
        <taxon>Ecdysozoa</taxon>
        <taxon>Arthropoda</taxon>
        <taxon>Hexapoda</taxon>
        <taxon>Insecta</taxon>
        <taxon>Pterygota</taxon>
        <taxon>Palaeoptera</taxon>
        <taxon>Ephemeroptera</taxon>
        <taxon>Pisciforma</taxon>
        <taxon>Baetidae</taxon>
        <taxon>Cloeon</taxon>
    </lineage>
</organism>
<gene>
    <name evidence="8" type="ORF">CLODIP_2_CD01600</name>
</gene>
<evidence type="ECO:0000313" key="8">
    <source>
        <dbReference type="EMBL" id="CAB3371654.1"/>
    </source>
</evidence>
<protein>
    <recommendedName>
        <fullName evidence="10">Transmembrane protein 39A</fullName>
    </recommendedName>
</protein>
<keyword evidence="4 7" id="KW-1133">Transmembrane helix</keyword>
<evidence type="ECO:0000256" key="7">
    <source>
        <dbReference type="SAM" id="Phobius"/>
    </source>
</evidence>
<dbReference type="AlphaFoldDB" id="A0A8S1CS59"/>
<dbReference type="PANTHER" id="PTHR12995">
    <property type="entry name" value="FI21814P1"/>
    <property type="match status" value="1"/>
</dbReference>
<evidence type="ECO:0000256" key="2">
    <source>
        <dbReference type="ARBA" id="ARBA00010737"/>
    </source>
</evidence>
<reference evidence="8 9" key="1">
    <citation type="submission" date="2020-04" db="EMBL/GenBank/DDBJ databases">
        <authorList>
            <person name="Alioto T."/>
            <person name="Alioto T."/>
            <person name="Gomez Garrido J."/>
        </authorList>
    </citation>
    <scope>NUCLEOTIDE SEQUENCE [LARGE SCALE GENOMIC DNA]</scope>
</reference>
<comment type="similarity">
    <text evidence="2">Belongs to the TMEM39 family.</text>
</comment>
<keyword evidence="9" id="KW-1185">Reference proteome</keyword>
<comment type="subcellular location">
    <subcellularLocation>
        <location evidence="1">Membrane</location>
        <topology evidence="1">Multi-pass membrane protein</topology>
    </subcellularLocation>
</comment>
<dbReference type="EMBL" id="CADEPI010000063">
    <property type="protein sequence ID" value="CAB3371654.1"/>
    <property type="molecule type" value="Genomic_DNA"/>
</dbReference>
<dbReference type="InterPro" id="IPR019397">
    <property type="entry name" value="Uncharacterised_TMEM39"/>
</dbReference>
<dbReference type="Proteomes" id="UP000494165">
    <property type="component" value="Unassembled WGS sequence"/>
</dbReference>
<dbReference type="PANTHER" id="PTHR12995:SF4">
    <property type="entry name" value="FI21814P1"/>
    <property type="match status" value="1"/>
</dbReference>
<feature type="transmembrane region" description="Helical" evidence="7">
    <location>
        <begin position="161"/>
        <end position="180"/>
    </location>
</feature>
<evidence type="ECO:0008006" key="10">
    <source>
        <dbReference type="Google" id="ProtNLM"/>
    </source>
</evidence>
<dbReference type="GO" id="GO:0016020">
    <property type="term" value="C:membrane"/>
    <property type="evidence" value="ECO:0007669"/>
    <property type="project" value="UniProtKB-SubCell"/>
</dbReference>
<name>A0A8S1CS59_9INSE</name>
<evidence type="ECO:0000256" key="3">
    <source>
        <dbReference type="ARBA" id="ARBA00022692"/>
    </source>
</evidence>